<feature type="transmembrane region" description="Helical" evidence="2">
    <location>
        <begin position="7"/>
        <end position="29"/>
    </location>
</feature>
<dbReference type="Proteomes" id="UP000504637">
    <property type="component" value="Unplaced"/>
</dbReference>
<dbReference type="AlphaFoldDB" id="A0A6J3MA71"/>
<evidence type="ECO:0000313" key="4">
    <source>
        <dbReference type="RefSeq" id="XP_033460748.1"/>
    </source>
</evidence>
<protein>
    <recommendedName>
        <fullName evidence="5">Integral membrane protein</fullName>
    </recommendedName>
</protein>
<evidence type="ECO:0008006" key="5">
    <source>
        <dbReference type="Google" id="ProtNLM"/>
    </source>
</evidence>
<feature type="transmembrane region" description="Helical" evidence="2">
    <location>
        <begin position="227"/>
        <end position="252"/>
    </location>
</feature>
<proteinExistence type="predicted"/>
<dbReference type="InterPro" id="IPR009571">
    <property type="entry name" value="SUR7/Rim9-like_fungi"/>
</dbReference>
<keyword evidence="2" id="KW-1133">Transmembrane helix</keyword>
<sequence>MPAAGRVACIFTPMLFTLASFVCLILIQLSGWSSPNLNGYYFAQANFTNLDIAKASKLANSTELTAALTYAKEKKVIAPLYQIHLWNYCTASKGDKASNPDGNTDFCTEKQMGFIFDPLDVWQLNATNSTTGSQAPIGNNDAYRTVAKWMFIAYQVAFWCTAVTIAAGLIAICSRWGSLLTWIFAVLSSIFTFGAVLSSTLLFAALVGALKIILNPYGVEFDLNGRALALTWLAVVFIWIATLFWMFSICCCSGRSNPHHRSNKGGMWVEDDERAVAARYRGTEKLGSGSYQRVASPYLGNASSEHVPLQSYPQPMGGASPQPARHYAQPNWQPTHAANPSYEPYRSH</sequence>
<accession>A0A6J3MA71</accession>
<dbReference type="RefSeq" id="XP_033460748.1">
    <property type="nucleotide sequence ID" value="XM_033602530.1"/>
</dbReference>
<organism evidence="4">
    <name type="scientific">Dissoconium aciculare CBS 342.82</name>
    <dbReference type="NCBI Taxonomy" id="1314786"/>
    <lineage>
        <taxon>Eukaryota</taxon>
        <taxon>Fungi</taxon>
        <taxon>Dikarya</taxon>
        <taxon>Ascomycota</taxon>
        <taxon>Pezizomycotina</taxon>
        <taxon>Dothideomycetes</taxon>
        <taxon>Dothideomycetidae</taxon>
        <taxon>Mycosphaerellales</taxon>
        <taxon>Dissoconiaceae</taxon>
        <taxon>Dissoconium</taxon>
    </lineage>
</organism>
<dbReference type="InterPro" id="IPR052413">
    <property type="entry name" value="SUR7_domain"/>
</dbReference>
<evidence type="ECO:0000313" key="3">
    <source>
        <dbReference type="Proteomes" id="UP000504637"/>
    </source>
</evidence>
<keyword evidence="3" id="KW-1185">Reference proteome</keyword>
<dbReference type="PANTHER" id="PTHR28019">
    <property type="entry name" value="CELL MEMBRANE PROTEIN YLR413W-RELATED"/>
    <property type="match status" value="1"/>
</dbReference>
<dbReference type="GO" id="GO:0051285">
    <property type="term" value="C:cell cortex of cell tip"/>
    <property type="evidence" value="ECO:0007669"/>
    <property type="project" value="TreeGrafter"/>
</dbReference>
<reference evidence="4" key="2">
    <citation type="submission" date="2020-04" db="EMBL/GenBank/DDBJ databases">
        <authorList>
            <consortium name="NCBI Genome Project"/>
        </authorList>
    </citation>
    <scope>NUCLEOTIDE SEQUENCE</scope>
    <source>
        <strain evidence="4">CBS 342.82</strain>
    </source>
</reference>
<reference evidence="4" key="3">
    <citation type="submission" date="2025-08" db="UniProtKB">
        <authorList>
            <consortium name="RefSeq"/>
        </authorList>
    </citation>
    <scope>IDENTIFICATION</scope>
    <source>
        <strain evidence="4">CBS 342.82</strain>
    </source>
</reference>
<dbReference type="GeneID" id="54360330"/>
<feature type="region of interest" description="Disordered" evidence="1">
    <location>
        <begin position="306"/>
        <end position="348"/>
    </location>
</feature>
<reference evidence="4" key="1">
    <citation type="submission" date="2020-01" db="EMBL/GenBank/DDBJ databases">
        <authorList>
            <consortium name="DOE Joint Genome Institute"/>
            <person name="Haridas S."/>
            <person name="Albert R."/>
            <person name="Binder M."/>
            <person name="Bloem J."/>
            <person name="Labutti K."/>
            <person name="Salamov A."/>
            <person name="Andreopoulos B."/>
            <person name="Baker S.E."/>
            <person name="Barry K."/>
            <person name="Bills G."/>
            <person name="Bluhm B.H."/>
            <person name="Cannon C."/>
            <person name="Castanera R."/>
            <person name="Culley D.E."/>
            <person name="Daum C."/>
            <person name="Ezra D."/>
            <person name="Gonzalez J.B."/>
            <person name="Henrissat B."/>
            <person name="Kuo A."/>
            <person name="Liang C."/>
            <person name="Lipzen A."/>
            <person name="Lutzoni F."/>
            <person name="Magnuson J."/>
            <person name="Mondo S."/>
            <person name="Nolan M."/>
            <person name="Ohm R."/>
            <person name="Pangilinan J."/>
            <person name="Park H.-J."/>
            <person name="Ramirez L."/>
            <person name="Alfaro M."/>
            <person name="Sun H."/>
            <person name="Tritt A."/>
            <person name="Yoshinaga Y."/>
            <person name="Zwiers L.-H."/>
            <person name="Turgeon B.G."/>
            <person name="Goodwin S.B."/>
            <person name="Spatafora J.W."/>
            <person name="Crous P.W."/>
            <person name="Grigoriev I.V."/>
        </authorList>
    </citation>
    <scope>NUCLEOTIDE SEQUENCE</scope>
    <source>
        <strain evidence="4">CBS 342.82</strain>
    </source>
</reference>
<name>A0A6J3MA71_9PEZI</name>
<gene>
    <name evidence="4" type="ORF">K489DRAFT_355974</name>
</gene>
<dbReference type="GO" id="GO:0031505">
    <property type="term" value="P:fungal-type cell wall organization"/>
    <property type="evidence" value="ECO:0007669"/>
    <property type="project" value="TreeGrafter"/>
</dbReference>
<dbReference type="Pfam" id="PF06687">
    <property type="entry name" value="SUR7"/>
    <property type="match status" value="1"/>
</dbReference>
<dbReference type="GO" id="GO:0005886">
    <property type="term" value="C:plasma membrane"/>
    <property type="evidence" value="ECO:0007669"/>
    <property type="project" value="InterPro"/>
</dbReference>
<evidence type="ECO:0000256" key="2">
    <source>
        <dbReference type="SAM" id="Phobius"/>
    </source>
</evidence>
<feature type="transmembrane region" description="Helical" evidence="2">
    <location>
        <begin position="149"/>
        <end position="172"/>
    </location>
</feature>
<keyword evidence="2" id="KW-0812">Transmembrane</keyword>
<evidence type="ECO:0000256" key="1">
    <source>
        <dbReference type="SAM" id="MobiDB-lite"/>
    </source>
</evidence>
<dbReference type="OrthoDB" id="4480814at2759"/>
<keyword evidence="2" id="KW-0472">Membrane</keyword>
<feature type="transmembrane region" description="Helical" evidence="2">
    <location>
        <begin position="179"/>
        <end position="207"/>
    </location>
</feature>
<dbReference type="PANTHER" id="PTHR28019:SF3">
    <property type="entry name" value="INTEGRAL MEMBRANE PROTEIN (AFU_ORTHOLOGUE AFUA_6G07470)"/>
    <property type="match status" value="1"/>
</dbReference>